<evidence type="ECO:0000313" key="6">
    <source>
        <dbReference type="Proteomes" id="UP000481153"/>
    </source>
</evidence>
<dbReference type="AlphaFoldDB" id="A0A6G0XYD2"/>
<dbReference type="Pfam" id="PF20147">
    <property type="entry name" value="Crinkler"/>
    <property type="match status" value="1"/>
</dbReference>
<dbReference type="GO" id="GO:0005576">
    <property type="term" value="C:extracellular region"/>
    <property type="evidence" value="ECO:0007669"/>
    <property type="project" value="UniProtKB-SubCell"/>
</dbReference>
<comment type="caution">
    <text evidence="5">The sequence shown here is derived from an EMBL/GenBank/DDBJ whole genome shotgun (WGS) entry which is preliminary data.</text>
</comment>
<comment type="subcellular location">
    <subcellularLocation>
        <location evidence="1">Host cell</location>
    </subcellularLocation>
    <subcellularLocation>
        <location evidence="2">Secreted</location>
    </subcellularLocation>
</comment>
<gene>
    <name evidence="5" type="ORF">Ae201684_000085</name>
</gene>
<dbReference type="InterPro" id="IPR027417">
    <property type="entry name" value="P-loop_NTPase"/>
</dbReference>
<dbReference type="SUPFAM" id="SSF52540">
    <property type="entry name" value="P-loop containing nucleoside triphosphate hydrolases"/>
    <property type="match status" value="1"/>
</dbReference>
<evidence type="ECO:0000313" key="5">
    <source>
        <dbReference type="EMBL" id="KAF0745632.1"/>
    </source>
</evidence>
<reference evidence="5 6" key="1">
    <citation type="submission" date="2019-07" db="EMBL/GenBank/DDBJ databases">
        <title>Genomics analysis of Aphanomyces spp. identifies a new class of oomycete effector associated with host adaptation.</title>
        <authorList>
            <person name="Gaulin E."/>
        </authorList>
    </citation>
    <scope>NUCLEOTIDE SEQUENCE [LARGE SCALE GENOMIC DNA]</scope>
    <source>
        <strain evidence="5 6">ATCC 201684</strain>
    </source>
</reference>
<evidence type="ECO:0000256" key="3">
    <source>
        <dbReference type="ARBA" id="ARBA00022525"/>
    </source>
</evidence>
<dbReference type="VEuPathDB" id="FungiDB:AeMF1_011465"/>
<protein>
    <recommendedName>
        <fullName evidence="4">Crinkler effector protein N-terminal domain-containing protein</fullName>
    </recommendedName>
</protein>
<dbReference type="EMBL" id="VJMJ01000001">
    <property type="protein sequence ID" value="KAF0745632.1"/>
    <property type="molecule type" value="Genomic_DNA"/>
</dbReference>
<proteinExistence type="predicted"/>
<sequence length="641" mass="73130">MAEVKLYCALFGEATVFPVKIALDAEVSALQEEIARILSTEQHTVTSRLLTLYLARKEGAVWLKDDHDLKKFLQGGVSTEYEKMRPSWKLNKKELFGATPSLGEENIHVLVQVLDLFVVVVPTDNLVESPYKKQRYDVLNVNVPQVDISGQYVMLPSSLLQYCCVGPPSDILLYRRPQVSELWTFLAEEVVANNSKGYIVGPPGTGKSMCTLSFMASLDRVEWLVVWIHLHKEHASTCLVMGLTSQTWLFDLASFQLPRSPNGRKFFVCLDGYNRSLDHKSVLEKIEATLGMNKDHRFVVCSSMATLGKRNVNDDQHTATKFFFMHSWLRSEYHEALLGGSFYDSVKDKLDATSPSEVNEETQLANLEDLEAKIDWKYYYAGGSCRFMFEFTTDKVKTVLEDGVECTRNKNDLIAYCGGKYHTDEINILYGMNKDRERFAVSAYALSLFVKACGPEAIVELAHRLDASKNPSMDGFFFEWYFLASVPHRQLRLYGLYNAVVDLPQANVLSFDPKKKIRKTGQGVQRQICGNKMWLKPILWNQGGYDAVYFDVAAGEVIFIQVTRSDKHDFKLRFFFEVLLKLEEAGMPRSMKVEVYFVVKPETLAGFKIGHIEDHDVLTRYDERWTNPEDKHVQVLAFRAP</sequence>
<evidence type="ECO:0000256" key="1">
    <source>
        <dbReference type="ARBA" id="ARBA00004340"/>
    </source>
</evidence>
<organism evidence="5 6">
    <name type="scientific">Aphanomyces euteiches</name>
    <dbReference type="NCBI Taxonomy" id="100861"/>
    <lineage>
        <taxon>Eukaryota</taxon>
        <taxon>Sar</taxon>
        <taxon>Stramenopiles</taxon>
        <taxon>Oomycota</taxon>
        <taxon>Saprolegniomycetes</taxon>
        <taxon>Saprolegniales</taxon>
        <taxon>Verrucalvaceae</taxon>
        <taxon>Aphanomyces</taxon>
    </lineage>
</organism>
<evidence type="ECO:0000256" key="2">
    <source>
        <dbReference type="ARBA" id="ARBA00004613"/>
    </source>
</evidence>
<keyword evidence="6" id="KW-1185">Reference proteome</keyword>
<accession>A0A6G0XYD2</accession>
<dbReference type="InterPro" id="IPR045379">
    <property type="entry name" value="Crinkler_N"/>
</dbReference>
<dbReference type="Proteomes" id="UP000481153">
    <property type="component" value="Unassembled WGS sequence"/>
</dbReference>
<keyword evidence="3" id="KW-0964">Secreted</keyword>
<dbReference type="GO" id="GO:0043657">
    <property type="term" value="C:host cell"/>
    <property type="evidence" value="ECO:0007669"/>
    <property type="project" value="UniProtKB-SubCell"/>
</dbReference>
<feature type="domain" description="Crinkler effector protein N-terminal" evidence="4">
    <location>
        <begin position="4"/>
        <end position="112"/>
    </location>
</feature>
<name>A0A6G0XYD2_9STRA</name>
<evidence type="ECO:0000259" key="4">
    <source>
        <dbReference type="Pfam" id="PF20147"/>
    </source>
</evidence>